<sequence length="98" mass="11004">MDYSNSYSDNPTTPHGKVSKAKKGKPVHVCSECQKSSYTPKKFTDKLVDATNRLTMNPSTNVKFAIDASSERTCWRGTSDVKDAQGMEQSRYIYDIMV</sequence>
<reference evidence="2" key="1">
    <citation type="submission" date="2018-03" db="EMBL/GenBank/DDBJ databases">
        <authorList>
            <person name="Guldener U."/>
        </authorList>
    </citation>
    <scope>NUCLEOTIDE SEQUENCE</scope>
</reference>
<organism evidence="2 3">
    <name type="scientific">Fusarium torulosum</name>
    <dbReference type="NCBI Taxonomy" id="33205"/>
    <lineage>
        <taxon>Eukaryota</taxon>
        <taxon>Fungi</taxon>
        <taxon>Dikarya</taxon>
        <taxon>Ascomycota</taxon>
        <taxon>Pezizomycotina</taxon>
        <taxon>Sordariomycetes</taxon>
        <taxon>Hypocreomycetidae</taxon>
        <taxon>Hypocreales</taxon>
        <taxon>Nectriaceae</taxon>
        <taxon>Fusarium</taxon>
    </lineage>
</organism>
<feature type="compositionally biased region" description="Basic residues" evidence="1">
    <location>
        <begin position="17"/>
        <end position="26"/>
    </location>
</feature>
<name>A0AAE8MJA9_9HYPO</name>
<evidence type="ECO:0000313" key="3">
    <source>
        <dbReference type="Proteomes" id="UP001187734"/>
    </source>
</evidence>
<proteinExistence type="predicted"/>
<dbReference type="Proteomes" id="UP001187734">
    <property type="component" value="Unassembled WGS sequence"/>
</dbReference>
<accession>A0AAE8MJA9</accession>
<keyword evidence="3" id="KW-1185">Reference proteome</keyword>
<protein>
    <submittedName>
        <fullName evidence="2">Uncharacterized protein</fullName>
    </submittedName>
</protein>
<evidence type="ECO:0000256" key="1">
    <source>
        <dbReference type="SAM" id="MobiDB-lite"/>
    </source>
</evidence>
<dbReference type="EMBL" id="ONZP01000508">
    <property type="protein sequence ID" value="SPJ86714.1"/>
    <property type="molecule type" value="Genomic_DNA"/>
</dbReference>
<feature type="region of interest" description="Disordered" evidence="1">
    <location>
        <begin position="1"/>
        <end position="26"/>
    </location>
</feature>
<dbReference type="AlphaFoldDB" id="A0AAE8MJA9"/>
<comment type="caution">
    <text evidence="2">The sequence shown here is derived from an EMBL/GenBank/DDBJ whole genome shotgun (WGS) entry which is preliminary data.</text>
</comment>
<evidence type="ECO:0000313" key="2">
    <source>
        <dbReference type="EMBL" id="SPJ86714.1"/>
    </source>
</evidence>
<feature type="compositionally biased region" description="Polar residues" evidence="1">
    <location>
        <begin position="1"/>
        <end position="13"/>
    </location>
</feature>
<gene>
    <name evidence="2" type="ORF">FTOL_11739</name>
</gene>